<gene>
    <name evidence="4" type="ORF">XD94_1244</name>
</gene>
<proteinExistence type="predicted"/>
<dbReference type="InterPro" id="IPR002525">
    <property type="entry name" value="Transp_IS110-like_N"/>
</dbReference>
<dbReference type="InterPro" id="IPR003346">
    <property type="entry name" value="Transposase_20"/>
</dbReference>
<dbReference type="GO" id="GO:0003677">
    <property type="term" value="F:DNA binding"/>
    <property type="evidence" value="ECO:0007669"/>
    <property type="project" value="InterPro"/>
</dbReference>
<keyword evidence="1" id="KW-1133">Transmembrane helix</keyword>
<evidence type="ECO:0000259" key="2">
    <source>
        <dbReference type="Pfam" id="PF01548"/>
    </source>
</evidence>
<dbReference type="GO" id="GO:0004803">
    <property type="term" value="F:transposase activity"/>
    <property type="evidence" value="ECO:0007669"/>
    <property type="project" value="InterPro"/>
</dbReference>
<feature type="domain" description="Transposase IS110-like N-terminal" evidence="2">
    <location>
        <begin position="4"/>
        <end position="146"/>
    </location>
</feature>
<evidence type="ECO:0000259" key="3">
    <source>
        <dbReference type="Pfam" id="PF02371"/>
    </source>
</evidence>
<organism evidence="4 5">
    <name type="scientific">Mesotoga prima</name>
    <dbReference type="NCBI Taxonomy" id="1184387"/>
    <lineage>
        <taxon>Bacteria</taxon>
        <taxon>Thermotogati</taxon>
        <taxon>Thermotogota</taxon>
        <taxon>Thermotogae</taxon>
        <taxon>Kosmotogales</taxon>
        <taxon>Kosmotogaceae</taxon>
        <taxon>Mesotoga</taxon>
    </lineage>
</organism>
<dbReference type="PANTHER" id="PTHR33055:SF3">
    <property type="entry name" value="PUTATIVE TRANSPOSASE FOR IS117-RELATED"/>
    <property type="match status" value="1"/>
</dbReference>
<sequence>MEIVGIDWGRKKHYCYLLHQGKKLVLKNKEEDFAKLLKIKDAVYVIEDGNNRIVDYLLRNNRQVYILPSRRSSEARSFFVIEGKSDFIDSKVIAMTYEHNPDWCLQVKREGIACELDVLVEENAVINVSMMQDIGRLDAYLERYWPEVKEVFKGTSARKLALISICPTAKDFLSVSDKEILQKLKEMGFLINSNLRSKLKELRKIALERYAPASIRTLIIAFSRHAMEKKVMKEEIRRQMKEIIEKSEFSVLLTLPGLGVIIASQLIVAYLTHKFSSYRDLQRYAGTTPTYYGSGNKNTTKMRSNCNHYLRGTLHIASLAATNSSKWMKRFYDNKKSEGKSSAHALRALANTILKIAFAMLRDLTPYSEEKFFKRNPLSDYTPSKKEGKQKPEYSLKVSSVATCRSTA</sequence>
<dbReference type="GO" id="GO:0006313">
    <property type="term" value="P:DNA transposition"/>
    <property type="evidence" value="ECO:0007669"/>
    <property type="project" value="InterPro"/>
</dbReference>
<reference evidence="5" key="1">
    <citation type="journal article" date="2015" name="MBio">
        <title>Genome-Resolved Metagenomic Analysis Reveals Roles for Candidate Phyla and Other Microbial Community Members in Biogeochemical Transformations in Oil Reservoirs.</title>
        <authorList>
            <person name="Hu P."/>
            <person name="Tom L."/>
            <person name="Singh A."/>
            <person name="Thomas B.C."/>
            <person name="Baker B.J."/>
            <person name="Piceno Y.M."/>
            <person name="Andersen G.L."/>
            <person name="Banfield J.F."/>
        </authorList>
    </citation>
    <scope>NUCLEOTIDE SEQUENCE [LARGE SCALE GENOMIC DNA]</scope>
</reference>
<evidence type="ECO:0000256" key="1">
    <source>
        <dbReference type="SAM" id="Phobius"/>
    </source>
</evidence>
<comment type="caution">
    <text evidence="4">The sequence shown here is derived from an EMBL/GenBank/DDBJ whole genome shotgun (WGS) entry which is preliminary data.</text>
</comment>
<protein>
    <submittedName>
        <fullName evidence="4">Transposase IS116/IS110/IS902 family</fullName>
    </submittedName>
</protein>
<evidence type="ECO:0000313" key="5">
    <source>
        <dbReference type="Proteomes" id="UP000054092"/>
    </source>
</evidence>
<dbReference type="Proteomes" id="UP000054092">
    <property type="component" value="Unassembled WGS sequence"/>
</dbReference>
<accession>A0A101HN65</accession>
<keyword evidence="1" id="KW-0812">Transmembrane</keyword>
<dbReference type="InterPro" id="IPR047650">
    <property type="entry name" value="Transpos_IS110"/>
</dbReference>
<dbReference type="Pfam" id="PF01548">
    <property type="entry name" value="DEDD_Tnp_IS110"/>
    <property type="match status" value="1"/>
</dbReference>
<evidence type="ECO:0000313" key="4">
    <source>
        <dbReference type="EMBL" id="KUK79971.1"/>
    </source>
</evidence>
<name>A0A101HN65_9BACT</name>
<dbReference type="Pfam" id="PF02371">
    <property type="entry name" value="Transposase_20"/>
    <property type="match status" value="1"/>
</dbReference>
<dbReference type="EMBL" id="LGGP01000225">
    <property type="protein sequence ID" value="KUK79971.1"/>
    <property type="molecule type" value="Genomic_DNA"/>
</dbReference>
<dbReference type="AlphaFoldDB" id="A0A101HN65"/>
<keyword evidence="1" id="KW-0472">Membrane</keyword>
<dbReference type="PANTHER" id="PTHR33055">
    <property type="entry name" value="TRANSPOSASE FOR INSERTION SEQUENCE ELEMENT IS1111A"/>
    <property type="match status" value="1"/>
</dbReference>
<dbReference type="PATRIC" id="fig|1184387.3.peg.1693"/>
<feature type="domain" description="Transposase IS116/IS110/IS902 C-terminal" evidence="3">
    <location>
        <begin position="251"/>
        <end position="332"/>
    </location>
</feature>
<feature type="transmembrane region" description="Helical" evidence="1">
    <location>
        <begin position="249"/>
        <end position="271"/>
    </location>
</feature>